<evidence type="ECO:0000256" key="4">
    <source>
        <dbReference type="ARBA" id="ARBA00011903"/>
    </source>
</evidence>
<feature type="domain" description="Polysaccharide chain length determinant N-terminal" evidence="18">
    <location>
        <begin position="26"/>
        <end position="120"/>
    </location>
</feature>
<feature type="domain" description="Tyrosine-protein kinase G-rich" evidence="20">
    <location>
        <begin position="416"/>
        <end position="487"/>
    </location>
</feature>
<dbReference type="PANTHER" id="PTHR32309">
    <property type="entry name" value="TYROSINE-PROTEIN KINASE"/>
    <property type="match status" value="1"/>
</dbReference>
<keyword evidence="5" id="KW-1003">Cell membrane</keyword>
<evidence type="ECO:0000259" key="20">
    <source>
        <dbReference type="Pfam" id="PF13807"/>
    </source>
</evidence>
<dbReference type="Pfam" id="PF02706">
    <property type="entry name" value="Wzz"/>
    <property type="match status" value="1"/>
</dbReference>
<evidence type="ECO:0000256" key="12">
    <source>
        <dbReference type="ARBA" id="ARBA00022989"/>
    </source>
</evidence>
<evidence type="ECO:0000313" key="22">
    <source>
        <dbReference type="Proteomes" id="UP000781958"/>
    </source>
</evidence>
<dbReference type="EMBL" id="JAGINP010000010">
    <property type="protein sequence ID" value="MBP2293370.1"/>
    <property type="molecule type" value="Genomic_DNA"/>
</dbReference>
<dbReference type="InterPro" id="IPR050445">
    <property type="entry name" value="Bact_polysacc_biosynth/exp"/>
</dbReference>
<evidence type="ECO:0000256" key="15">
    <source>
        <dbReference type="ARBA" id="ARBA00051245"/>
    </source>
</evidence>
<keyword evidence="8 17" id="KW-0812">Transmembrane</keyword>
<evidence type="ECO:0000256" key="13">
    <source>
        <dbReference type="ARBA" id="ARBA00023136"/>
    </source>
</evidence>
<keyword evidence="10" id="KW-0418">Kinase</keyword>
<keyword evidence="22" id="KW-1185">Reference proteome</keyword>
<dbReference type="InterPro" id="IPR032807">
    <property type="entry name" value="GNVR"/>
</dbReference>
<proteinExistence type="inferred from homology"/>
<evidence type="ECO:0000259" key="18">
    <source>
        <dbReference type="Pfam" id="PF02706"/>
    </source>
</evidence>
<feature type="coiled-coil region" evidence="16">
    <location>
        <begin position="281"/>
        <end position="308"/>
    </location>
</feature>
<keyword evidence="11" id="KW-0067">ATP-binding</keyword>
<evidence type="ECO:0000256" key="5">
    <source>
        <dbReference type="ARBA" id="ARBA00022475"/>
    </source>
</evidence>
<evidence type="ECO:0000256" key="14">
    <source>
        <dbReference type="ARBA" id="ARBA00023137"/>
    </source>
</evidence>
<accession>A0ABS4SLC9</accession>
<dbReference type="InterPro" id="IPR005702">
    <property type="entry name" value="Wzc-like_C"/>
</dbReference>
<evidence type="ECO:0000256" key="2">
    <source>
        <dbReference type="ARBA" id="ARBA00007316"/>
    </source>
</evidence>
<dbReference type="SUPFAM" id="SSF52540">
    <property type="entry name" value="P-loop containing nucleoside triphosphate hydrolases"/>
    <property type="match status" value="1"/>
</dbReference>
<comment type="caution">
    <text evidence="21">The sequence shown here is derived from an EMBL/GenBank/DDBJ whole genome shotgun (WGS) entry which is preliminary data.</text>
</comment>
<dbReference type="CDD" id="cd05387">
    <property type="entry name" value="BY-kinase"/>
    <property type="match status" value="1"/>
</dbReference>
<dbReference type="PANTHER" id="PTHR32309:SF13">
    <property type="entry name" value="FERRIC ENTEROBACTIN TRANSPORT PROTEIN FEPE"/>
    <property type="match status" value="1"/>
</dbReference>
<dbReference type="Proteomes" id="UP000781958">
    <property type="component" value="Unassembled WGS sequence"/>
</dbReference>
<keyword evidence="9" id="KW-0547">Nucleotide-binding</keyword>
<keyword evidence="14" id="KW-0829">Tyrosine-protein kinase</keyword>
<dbReference type="Pfam" id="PF13807">
    <property type="entry name" value="GNVR"/>
    <property type="match status" value="1"/>
</dbReference>
<keyword evidence="16" id="KW-0175">Coiled coil</keyword>
<evidence type="ECO:0000256" key="1">
    <source>
        <dbReference type="ARBA" id="ARBA00004429"/>
    </source>
</evidence>
<comment type="subcellular location">
    <subcellularLocation>
        <location evidence="1">Cell inner membrane</location>
        <topology evidence="1">Multi-pass membrane protein</topology>
    </subcellularLocation>
</comment>
<evidence type="ECO:0000256" key="11">
    <source>
        <dbReference type="ARBA" id="ARBA00022840"/>
    </source>
</evidence>
<dbReference type="InterPro" id="IPR025669">
    <property type="entry name" value="AAA_dom"/>
</dbReference>
<evidence type="ECO:0000256" key="7">
    <source>
        <dbReference type="ARBA" id="ARBA00022679"/>
    </source>
</evidence>
<dbReference type="Gene3D" id="3.40.50.300">
    <property type="entry name" value="P-loop containing nucleotide triphosphate hydrolases"/>
    <property type="match status" value="1"/>
</dbReference>
<dbReference type="RefSeq" id="WP_209767298.1">
    <property type="nucleotide sequence ID" value="NZ_JAGINP010000010.1"/>
</dbReference>
<evidence type="ECO:0000256" key="17">
    <source>
        <dbReference type="SAM" id="Phobius"/>
    </source>
</evidence>
<dbReference type="InterPro" id="IPR003856">
    <property type="entry name" value="LPS_length_determ_N"/>
</dbReference>
<dbReference type="InterPro" id="IPR027417">
    <property type="entry name" value="P-loop_NTPase"/>
</dbReference>
<dbReference type="EC" id="2.7.10.2" evidence="4"/>
<comment type="similarity">
    <text evidence="2">Belongs to the CpsD/CapB family.</text>
</comment>
<name>A0ABS4SLC9_9PROT</name>
<sequence>MSEQVLPSPHRGAHARDHHGRDHYLEIDIVHLARVVMRRRWTVLITTAFLTAATVAAVSTMPPRYSAETTLLLESRNSRLSALQPATEKLIQGLQSDAYVIRTEMDLLTTRSLAEKVIRAMALDQSPEFNPKLQTQSPLRKAIADHLQPVREAFLAVRDSLGLAPEPEPELPPGSIDEEVVREVMSRLTVLNEGGAYTLRVRFVSRDPHLAAAVANKFSEFYLADQANTREESTRAAARDIASRLDELRQTMLASETAARTFRKDHGLLEVNGTTLLNQELVNLNGQLVAAAARRAELDAELKEAERALSSRASMMVSRVVDSHLIQTLREQEAKLQSAEGNLLERLGPRHPDIQNLRSQRAALQDKIDQEVGRILGSLRGEVRAAQGREEALRARLDGLTVRQGALGDNEIRAAQLDREAQINRTIYMNLLEQFKQVDQRSTNGQSDARLISAAVAPSKPSGPSKSMIVVAALVTSAALGVLLVIISDWLRGGISDVEKLEEFHNAVGYGLVPELDGKPNPVGEILAARPSYYREALMAIGAELSLAPSGRAPKIIVVTSSLPQEGKTVLATSLAVTAARAGGRTLLLDFDLRRPAVGRLLDSRPHTDLPATLIDNGAPGQGLIHHAESGLDYIPSSSVTGNVQSLLRSDATRGLLAWAATQYDLVILDTPPVLTAPDSLLLAAWADAVLLAVRWERTPRTAIRNAMRLLRVSNAPIAGTVLTRVNMQQHARYRYGDVDHVLSKRNSYYA</sequence>
<evidence type="ECO:0000259" key="19">
    <source>
        <dbReference type="Pfam" id="PF13614"/>
    </source>
</evidence>
<reference evidence="21 22" key="1">
    <citation type="submission" date="2021-03" db="EMBL/GenBank/DDBJ databases">
        <title>Genomic Encyclopedia of Type Strains, Phase III (KMG-III): the genomes of soil and plant-associated and newly described type strains.</title>
        <authorList>
            <person name="Whitman W."/>
        </authorList>
    </citation>
    <scope>NUCLEOTIDE SEQUENCE [LARGE SCALE GENOMIC DNA]</scope>
    <source>
        <strain evidence="21 22">IMMIB AFH-6</strain>
    </source>
</reference>
<evidence type="ECO:0000256" key="16">
    <source>
        <dbReference type="SAM" id="Coils"/>
    </source>
</evidence>
<keyword evidence="12 17" id="KW-1133">Transmembrane helix</keyword>
<comment type="similarity">
    <text evidence="3">Belongs to the etk/wzc family.</text>
</comment>
<evidence type="ECO:0000256" key="8">
    <source>
        <dbReference type="ARBA" id="ARBA00022692"/>
    </source>
</evidence>
<feature type="domain" description="AAA" evidence="19">
    <location>
        <begin position="556"/>
        <end position="697"/>
    </location>
</feature>
<organism evidence="21 22">
    <name type="scientific">Azospirillum rugosum</name>
    <dbReference type="NCBI Taxonomy" id="416170"/>
    <lineage>
        <taxon>Bacteria</taxon>
        <taxon>Pseudomonadati</taxon>
        <taxon>Pseudomonadota</taxon>
        <taxon>Alphaproteobacteria</taxon>
        <taxon>Rhodospirillales</taxon>
        <taxon>Azospirillaceae</taxon>
        <taxon>Azospirillum</taxon>
    </lineage>
</organism>
<evidence type="ECO:0000256" key="10">
    <source>
        <dbReference type="ARBA" id="ARBA00022777"/>
    </source>
</evidence>
<dbReference type="Pfam" id="PF13614">
    <property type="entry name" value="AAA_31"/>
    <property type="match status" value="1"/>
</dbReference>
<evidence type="ECO:0000256" key="6">
    <source>
        <dbReference type="ARBA" id="ARBA00022519"/>
    </source>
</evidence>
<keyword evidence="7" id="KW-0808">Transferase</keyword>
<evidence type="ECO:0000256" key="3">
    <source>
        <dbReference type="ARBA" id="ARBA00008883"/>
    </source>
</evidence>
<keyword evidence="13 17" id="KW-0472">Membrane</keyword>
<keyword evidence="6" id="KW-0997">Cell inner membrane</keyword>
<feature type="transmembrane region" description="Helical" evidence="17">
    <location>
        <begin position="41"/>
        <end position="61"/>
    </location>
</feature>
<gene>
    <name evidence="21" type="ORF">J2851_003153</name>
</gene>
<evidence type="ECO:0000256" key="9">
    <source>
        <dbReference type="ARBA" id="ARBA00022741"/>
    </source>
</evidence>
<protein>
    <recommendedName>
        <fullName evidence="4">non-specific protein-tyrosine kinase</fullName>
        <ecNumber evidence="4">2.7.10.2</ecNumber>
    </recommendedName>
</protein>
<comment type="catalytic activity">
    <reaction evidence="15">
        <text>L-tyrosyl-[protein] + ATP = O-phospho-L-tyrosyl-[protein] + ADP + H(+)</text>
        <dbReference type="Rhea" id="RHEA:10596"/>
        <dbReference type="Rhea" id="RHEA-COMP:10136"/>
        <dbReference type="Rhea" id="RHEA-COMP:20101"/>
        <dbReference type="ChEBI" id="CHEBI:15378"/>
        <dbReference type="ChEBI" id="CHEBI:30616"/>
        <dbReference type="ChEBI" id="CHEBI:46858"/>
        <dbReference type="ChEBI" id="CHEBI:61978"/>
        <dbReference type="ChEBI" id="CHEBI:456216"/>
        <dbReference type="EC" id="2.7.10.2"/>
    </reaction>
</comment>
<evidence type="ECO:0000313" key="21">
    <source>
        <dbReference type="EMBL" id="MBP2293370.1"/>
    </source>
</evidence>